<evidence type="ECO:0000256" key="1">
    <source>
        <dbReference type="ARBA" id="ARBA00006611"/>
    </source>
</evidence>
<dbReference type="Gene3D" id="3.30.450.90">
    <property type="match status" value="1"/>
</dbReference>
<reference evidence="4" key="1">
    <citation type="submission" date="2021-01" db="EMBL/GenBank/DDBJ databases">
        <title>Whole genome shotgun sequence of Planosporangium mesophilum NBRC 109066.</title>
        <authorList>
            <person name="Komaki H."/>
            <person name="Tamura T."/>
        </authorList>
    </citation>
    <scope>NUCLEOTIDE SEQUENCE</scope>
    <source>
        <strain evidence="4">NBRC 109066</strain>
    </source>
</reference>
<dbReference type="Pfam" id="PF00437">
    <property type="entry name" value="T2SSE"/>
    <property type="match status" value="1"/>
</dbReference>
<evidence type="ECO:0000259" key="3">
    <source>
        <dbReference type="Pfam" id="PF00437"/>
    </source>
</evidence>
<comment type="caution">
    <text evidence="4">The sequence shown here is derived from an EMBL/GenBank/DDBJ whole genome shotgun (WGS) entry which is preliminary data.</text>
</comment>
<dbReference type="InterPro" id="IPR022399">
    <property type="entry name" value="TadA-like_ATPase"/>
</dbReference>
<dbReference type="NCBIfam" id="TIGR03819">
    <property type="entry name" value="heli_sec_ATPase"/>
    <property type="match status" value="1"/>
</dbReference>
<dbReference type="EMBL" id="BOON01000072">
    <property type="protein sequence ID" value="GII26278.1"/>
    <property type="molecule type" value="Genomic_DNA"/>
</dbReference>
<accession>A0A8J3TGZ0</accession>
<organism evidence="4 5">
    <name type="scientific">Planosporangium mesophilum</name>
    <dbReference type="NCBI Taxonomy" id="689768"/>
    <lineage>
        <taxon>Bacteria</taxon>
        <taxon>Bacillati</taxon>
        <taxon>Actinomycetota</taxon>
        <taxon>Actinomycetes</taxon>
        <taxon>Micromonosporales</taxon>
        <taxon>Micromonosporaceae</taxon>
        <taxon>Planosporangium</taxon>
    </lineage>
</organism>
<name>A0A8J3TGZ0_9ACTN</name>
<dbReference type="Proteomes" id="UP000599074">
    <property type="component" value="Unassembled WGS sequence"/>
</dbReference>
<dbReference type="InterPro" id="IPR027417">
    <property type="entry name" value="P-loop_NTPase"/>
</dbReference>
<feature type="region of interest" description="Disordered" evidence="2">
    <location>
        <begin position="1"/>
        <end position="20"/>
    </location>
</feature>
<dbReference type="InterPro" id="IPR050921">
    <property type="entry name" value="T4SS_GSP_E_ATPase"/>
</dbReference>
<sequence>MTLDTLQQTGPGHAPGSSGGLMSLLTQADVTDVLVNGSEVWVDRGHGLQRAGVWLGTPADVHRLAQRLAAAAGRRLDEGSPFVDARLPDGTRLHAALPPVARGGPYLSLRTLRRRAFSLPELIAAGSLDAGAAALLAAIVAARLAYLVAGGTGAGKTTLLATLLSLVPPTERIVIVEDSAELRPAHPHAVSLEARPSNVEGAGAVTLRNLVRQALRMRPDRLVVGECRGAEVIDLLGALNTGHEGGAGTLHANSSADVPARLEALGLLGGVPREALHAQIAAAFQVVLQVRATPTGRVLDEVCLLLPSTGAALVRAVPAWRRDRGAGPAAPLLADLLVRRGVAPPAVLRGEPK</sequence>
<feature type="compositionally biased region" description="Polar residues" evidence="2">
    <location>
        <begin position="1"/>
        <end position="10"/>
    </location>
</feature>
<dbReference type="SUPFAM" id="SSF52540">
    <property type="entry name" value="P-loop containing nucleoside triphosphate hydrolases"/>
    <property type="match status" value="1"/>
</dbReference>
<dbReference type="Gene3D" id="3.40.50.300">
    <property type="entry name" value="P-loop containing nucleotide triphosphate hydrolases"/>
    <property type="match status" value="1"/>
</dbReference>
<dbReference type="PANTHER" id="PTHR30486:SF6">
    <property type="entry name" value="TYPE IV PILUS RETRACTATION ATPASE PILT"/>
    <property type="match status" value="1"/>
</dbReference>
<evidence type="ECO:0000313" key="5">
    <source>
        <dbReference type="Proteomes" id="UP000599074"/>
    </source>
</evidence>
<comment type="similarity">
    <text evidence="1">Belongs to the GSP E family.</text>
</comment>
<proteinExistence type="inferred from homology"/>
<gene>
    <name evidence="4" type="ORF">Pme01_58750</name>
</gene>
<dbReference type="CDD" id="cd01130">
    <property type="entry name" value="VirB11-like_ATPase"/>
    <property type="match status" value="1"/>
</dbReference>
<keyword evidence="5" id="KW-1185">Reference proteome</keyword>
<dbReference type="PANTHER" id="PTHR30486">
    <property type="entry name" value="TWITCHING MOTILITY PROTEIN PILT"/>
    <property type="match status" value="1"/>
</dbReference>
<feature type="domain" description="Bacterial type II secretion system protein E" evidence="3">
    <location>
        <begin position="25"/>
        <end position="289"/>
    </location>
</feature>
<dbReference type="GO" id="GO:0016887">
    <property type="term" value="F:ATP hydrolysis activity"/>
    <property type="evidence" value="ECO:0007669"/>
    <property type="project" value="InterPro"/>
</dbReference>
<dbReference type="AlphaFoldDB" id="A0A8J3TGZ0"/>
<evidence type="ECO:0000313" key="4">
    <source>
        <dbReference type="EMBL" id="GII26278.1"/>
    </source>
</evidence>
<evidence type="ECO:0000256" key="2">
    <source>
        <dbReference type="SAM" id="MobiDB-lite"/>
    </source>
</evidence>
<protein>
    <recommendedName>
        <fullName evidence="3">Bacterial type II secretion system protein E domain-containing protein</fullName>
    </recommendedName>
</protein>
<dbReference type="InterPro" id="IPR001482">
    <property type="entry name" value="T2SS/T4SS_dom"/>
</dbReference>